<dbReference type="RefSeq" id="WP_176332913.1">
    <property type="nucleotide sequence ID" value="NZ_CAKOCH010000001.1"/>
</dbReference>
<keyword evidence="3 7" id="KW-0238">DNA-binding</keyword>
<dbReference type="AlphaFoldDB" id="A0ABD4HJB5"/>
<protein>
    <submittedName>
        <fullName evidence="7">LacI family DNA-binding transcriptional regulator</fullName>
    </submittedName>
</protein>
<dbReference type="Pfam" id="PF00532">
    <property type="entry name" value="Peripla_BP_1"/>
    <property type="match status" value="1"/>
</dbReference>
<keyword evidence="1" id="KW-0678">Repressor</keyword>
<evidence type="ECO:0000313" key="8">
    <source>
        <dbReference type="Proteomes" id="UP000571857"/>
    </source>
</evidence>
<dbReference type="Gene3D" id="3.40.50.2300">
    <property type="match status" value="2"/>
</dbReference>
<dbReference type="InterPro" id="IPR001761">
    <property type="entry name" value="Peripla_BP/Lac1_sug-bd_dom"/>
</dbReference>
<dbReference type="InterPro" id="IPR028082">
    <property type="entry name" value="Peripla_BP_I"/>
</dbReference>
<organism evidence="7 8">
    <name type="scientific">Enterococcus gallinarum</name>
    <dbReference type="NCBI Taxonomy" id="1353"/>
    <lineage>
        <taxon>Bacteria</taxon>
        <taxon>Bacillati</taxon>
        <taxon>Bacillota</taxon>
        <taxon>Bacilli</taxon>
        <taxon>Lactobacillales</taxon>
        <taxon>Enterococcaceae</taxon>
        <taxon>Enterococcus</taxon>
    </lineage>
</organism>
<evidence type="ECO:0000313" key="7">
    <source>
        <dbReference type="EMBL" id="MBA0971558.1"/>
    </source>
</evidence>
<keyword evidence="4" id="KW-0804">Transcription</keyword>
<proteinExistence type="predicted"/>
<evidence type="ECO:0000256" key="5">
    <source>
        <dbReference type="SAM" id="Coils"/>
    </source>
</evidence>
<dbReference type="InterPro" id="IPR000843">
    <property type="entry name" value="HTH_LacI"/>
</dbReference>
<gene>
    <name evidence="7" type="ORF">HWH42_02920</name>
</gene>
<dbReference type="Proteomes" id="UP000571857">
    <property type="component" value="Unassembled WGS sequence"/>
</dbReference>
<evidence type="ECO:0000256" key="2">
    <source>
        <dbReference type="ARBA" id="ARBA00023015"/>
    </source>
</evidence>
<reference evidence="7 8" key="1">
    <citation type="submission" date="2020-06" db="EMBL/GenBank/DDBJ databases">
        <title>Crossreactivity between MHC class I-restricted antigens from cancer cells and an enterococcal bacteriophage.</title>
        <authorList>
            <person name="Fluckiger A."/>
            <person name="Daillere R."/>
            <person name="Sassi M."/>
            <person name="Cattoir V."/>
            <person name="Kroemer G."/>
            <person name="Zitvogel L."/>
        </authorList>
    </citation>
    <scope>NUCLEOTIDE SEQUENCE [LARGE SCALE GENOMIC DNA]</scope>
    <source>
        <strain evidence="7 8">EG4</strain>
    </source>
</reference>
<dbReference type="Gene3D" id="1.10.260.40">
    <property type="entry name" value="lambda repressor-like DNA-binding domains"/>
    <property type="match status" value="1"/>
</dbReference>
<dbReference type="InterPro" id="IPR010982">
    <property type="entry name" value="Lambda_DNA-bd_dom_sf"/>
</dbReference>
<dbReference type="GO" id="GO:0003677">
    <property type="term" value="F:DNA binding"/>
    <property type="evidence" value="ECO:0007669"/>
    <property type="project" value="UniProtKB-KW"/>
</dbReference>
<feature type="coiled-coil region" evidence="5">
    <location>
        <begin position="86"/>
        <end position="113"/>
    </location>
</feature>
<comment type="caution">
    <text evidence="7">The sequence shown here is derived from an EMBL/GenBank/DDBJ whole genome shotgun (WGS) entry which is preliminary data.</text>
</comment>
<keyword evidence="5" id="KW-0175">Coiled coil</keyword>
<dbReference type="EMBL" id="JABXJK010000009">
    <property type="protein sequence ID" value="MBA0971558.1"/>
    <property type="molecule type" value="Genomic_DNA"/>
</dbReference>
<dbReference type="SUPFAM" id="SSF53822">
    <property type="entry name" value="Periplasmic binding protein-like I"/>
    <property type="match status" value="1"/>
</dbReference>
<evidence type="ECO:0000256" key="1">
    <source>
        <dbReference type="ARBA" id="ARBA00022491"/>
    </source>
</evidence>
<dbReference type="SMART" id="SM00354">
    <property type="entry name" value="HTH_LACI"/>
    <property type="match status" value="1"/>
</dbReference>
<dbReference type="CDD" id="cd01392">
    <property type="entry name" value="HTH_LacI"/>
    <property type="match status" value="1"/>
</dbReference>
<evidence type="ECO:0000256" key="4">
    <source>
        <dbReference type="ARBA" id="ARBA00023163"/>
    </source>
</evidence>
<dbReference type="PANTHER" id="PTHR30146:SF148">
    <property type="entry name" value="HTH-TYPE TRANSCRIPTIONAL REPRESSOR PURR-RELATED"/>
    <property type="match status" value="1"/>
</dbReference>
<name>A0ABD4HJB5_ENTGA</name>
<dbReference type="PROSITE" id="PS50932">
    <property type="entry name" value="HTH_LACI_2"/>
    <property type="match status" value="1"/>
</dbReference>
<evidence type="ECO:0000256" key="3">
    <source>
        <dbReference type="ARBA" id="ARBA00023125"/>
    </source>
</evidence>
<dbReference type="PANTHER" id="PTHR30146">
    <property type="entry name" value="LACI-RELATED TRANSCRIPTIONAL REPRESSOR"/>
    <property type="match status" value="1"/>
</dbReference>
<evidence type="ECO:0000259" key="6">
    <source>
        <dbReference type="PROSITE" id="PS50932"/>
    </source>
</evidence>
<dbReference type="SUPFAM" id="SSF47413">
    <property type="entry name" value="lambda repressor-like DNA-binding domains"/>
    <property type="match status" value="1"/>
</dbReference>
<dbReference type="Pfam" id="PF00356">
    <property type="entry name" value="LacI"/>
    <property type="match status" value="1"/>
</dbReference>
<sequence length="330" mass="37566">MVTIQEVAKHAQVSVGSVSRYLNGHKLKKQNMEKIKKAIEELNYKENLFAKGLKSNQTLSIGILMNNMQSIFSSTLISQIEEEMERHNYSILLNSYRNKIEKVEAKIDFLVDRKVDGLIIFEGENQWPVLKKVAEIDIPVLSINTTLDYPNVDSIIVNNRESAKEMIERMIDVGNKRIGIISVPQTASVARDRLTGAIDAFKERGMTEEQYAIYYGDFSQKSGYLGVKSLINQGIKSIFVTNYNMALGSLQYIFENGIKLGEDISFACFDYPGVSDIFYPRLTTVRQPVNQMGIVAVERMFERIQNPELTGKVIQLKNEINWGKSVKEWN</sequence>
<accession>A0ABD4HJB5</accession>
<keyword evidence="2" id="KW-0805">Transcription regulation</keyword>
<dbReference type="GO" id="GO:0006355">
    <property type="term" value="P:regulation of DNA-templated transcription"/>
    <property type="evidence" value="ECO:0007669"/>
    <property type="project" value="UniProtKB-ARBA"/>
</dbReference>
<feature type="domain" description="HTH lacI-type" evidence="6">
    <location>
        <begin position="2"/>
        <end position="55"/>
    </location>
</feature>
<dbReference type="CDD" id="cd06267">
    <property type="entry name" value="PBP1_LacI_sugar_binding-like"/>
    <property type="match status" value="1"/>
</dbReference>